<dbReference type="PANTHER" id="PTHR43349:SF43">
    <property type="entry name" value="ISOEUGENOL SYNTHASE 1-LIKE"/>
    <property type="match status" value="1"/>
</dbReference>
<gene>
    <name evidence="2" type="ORF">FPE_LOCUS27930</name>
</gene>
<evidence type="ECO:0000313" key="3">
    <source>
        <dbReference type="Proteomes" id="UP000834106"/>
    </source>
</evidence>
<feature type="domain" description="NmrA-like" evidence="1">
    <location>
        <begin position="67"/>
        <end position="148"/>
    </location>
</feature>
<organism evidence="2 3">
    <name type="scientific">Fraxinus pennsylvanica</name>
    <dbReference type="NCBI Taxonomy" id="56036"/>
    <lineage>
        <taxon>Eukaryota</taxon>
        <taxon>Viridiplantae</taxon>
        <taxon>Streptophyta</taxon>
        <taxon>Embryophyta</taxon>
        <taxon>Tracheophyta</taxon>
        <taxon>Spermatophyta</taxon>
        <taxon>Magnoliopsida</taxon>
        <taxon>eudicotyledons</taxon>
        <taxon>Gunneridae</taxon>
        <taxon>Pentapetalae</taxon>
        <taxon>asterids</taxon>
        <taxon>lamiids</taxon>
        <taxon>Lamiales</taxon>
        <taxon>Oleaceae</taxon>
        <taxon>Oleeae</taxon>
        <taxon>Fraxinus</taxon>
    </lineage>
</organism>
<evidence type="ECO:0000313" key="2">
    <source>
        <dbReference type="EMBL" id="CAI9780500.1"/>
    </source>
</evidence>
<dbReference type="Pfam" id="PF05368">
    <property type="entry name" value="NmrA"/>
    <property type="match status" value="1"/>
</dbReference>
<proteinExistence type="predicted"/>
<accession>A0AAD2A2X3</accession>
<evidence type="ECO:0000259" key="1">
    <source>
        <dbReference type="Pfam" id="PF05368"/>
    </source>
</evidence>
<name>A0AAD2A2X3_9LAMI</name>
<dbReference type="Proteomes" id="UP000834106">
    <property type="component" value="Chromosome 17"/>
</dbReference>
<dbReference type="PANTHER" id="PTHR43349">
    <property type="entry name" value="PINORESINOL REDUCTASE-RELATED"/>
    <property type="match status" value="1"/>
</dbReference>
<dbReference type="InterPro" id="IPR036291">
    <property type="entry name" value="NAD(P)-bd_dom_sf"/>
</dbReference>
<dbReference type="InterPro" id="IPR050608">
    <property type="entry name" value="NmrA-type/Isoflavone_red_sf"/>
</dbReference>
<protein>
    <recommendedName>
        <fullName evidence="1">NmrA-like domain-containing protein</fullName>
    </recommendedName>
</protein>
<dbReference type="InterPro" id="IPR008030">
    <property type="entry name" value="NmrA-like"/>
</dbReference>
<dbReference type="SUPFAM" id="SSF51735">
    <property type="entry name" value="NAD(P)-binding Rossmann-fold domains"/>
    <property type="match status" value="1"/>
</dbReference>
<keyword evidence="3" id="KW-1185">Reference proteome</keyword>
<dbReference type="AlphaFoldDB" id="A0AAD2A2X3"/>
<sequence length="150" mass="16887">MIKLILKKEAAATAANTWRLSAEFRETERAQREVRTGGAGRATELGSWNGGRRGRTEIRSWSRFRDCRHPTYAYVRPIKSNGADPSKIELLNNFKSMGVIIFQGELDEHEKLVTVLKQVDIVISTLAVPQHLEQLKIISAMKEAGNIKVN</sequence>
<reference evidence="2" key="1">
    <citation type="submission" date="2023-05" db="EMBL/GenBank/DDBJ databases">
        <authorList>
            <person name="Huff M."/>
        </authorList>
    </citation>
    <scope>NUCLEOTIDE SEQUENCE</scope>
</reference>
<dbReference type="EMBL" id="OU503052">
    <property type="protein sequence ID" value="CAI9780500.1"/>
    <property type="molecule type" value="Genomic_DNA"/>
</dbReference>
<dbReference type="Gene3D" id="3.40.50.720">
    <property type="entry name" value="NAD(P)-binding Rossmann-like Domain"/>
    <property type="match status" value="1"/>
</dbReference>